<keyword evidence="3" id="KW-1185">Reference proteome</keyword>
<dbReference type="AlphaFoldDB" id="A0A5B7JL21"/>
<dbReference type="EMBL" id="VSRR010101709">
    <property type="protein sequence ID" value="MPC95305.1"/>
    <property type="molecule type" value="Genomic_DNA"/>
</dbReference>
<feature type="compositionally biased region" description="Polar residues" evidence="1">
    <location>
        <begin position="42"/>
        <end position="55"/>
    </location>
</feature>
<evidence type="ECO:0000256" key="1">
    <source>
        <dbReference type="SAM" id="MobiDB-lite"/>
    </source>
</evidence>
<name>A0A5B7JL21_PORTR</name>
<evidence type="ECO:0000313" key="2">
    <source>
        <dbReference type="EMBL" id="MPC95305.1"/>
    </source>
</evidence>
<proteinExistence type="predicted"/>
<organism evidence="2 3">
    <name type="scientific">Portunus trituberculatus</name>
    <name type="common">Swimming crab</name>
    <name type="synonym">Neptunus trituberculatus</name>
    <dbReference type="NCBI Taxonomy" id="210409"/>
    <lineage>
        <taxon>Eukaryota</taxon>
        <taxon>Metazoa</taxon>
        <taxon>Ecdysozoa</taxon>
        <taxon>Arthropoda</taxon>
        <taxon>Crustacea</taxon>
        <taxon>Multicrustacea</taxon>
        <taxon>Malacostraca</taxon>
        <taxon>Eumalacostraca</taxon>
        <taxon>Eucarida</taxon>
        <taxon>Decapoda</taxon>
        <taxon>Pleocyemata</taxon>
        <taxon>Brachyura</taxon>
        <taxon>Eubrachyura</taxon>
        <taxon>Portunoidea</taxon>
        <taxon>Portunidae</taxon>
        <taxon>Portuninae</taxon>
        <taxon>Portunus</taxon>
    </lineage>
</organism>
<feature type="region of interest" description="Disordered" evidence="1">
    <location>
        <begin position="22"/>
        <end position="55"/>
    </location>
</feature>
<protein>
    <submittedName>
        <fullName evidence="2">Uncharacterized protein</fullName>
    </submittedName>
</protein>
<comment type="caution">
    <text evidence="2">The sequence shown here is derived from an EMBL/GenBank/DDBJ whole genome shotgun (WGS) entry which is preliminary data.</text>
</comment>
<dbReference type="Proteomes" id="UP000324222">
    <property type="component" value="Unassembled WGS sequence"/>
</dbReference>
<sequence length="80" mass="8750">MSDDVTRDMTYLYPPRLSLTLAIPQPPSSSSIRNPRPSTIPNFCNTTQPSTTSQRLPAATLTSTILPHHHSASTTPQPLH</sequence>
<evidence type="ECO:0000313" key="3">
    <source>
        <dbReference type="Proteomes" id="UP000324222"/>
    </source>
</evidence>
<reference evidence="2 3" key="1">
    <citation type="submission" date="2019-05" db="EMBL/GenBank/DDBJ databases">
        <title>Another draft genome of Portunus trituberculatus and its Hox gene families provides insights of decapod evolution.</title>
        <authorList>
            <person name="Jeong J.-H."/>
            <person name="Song I."/>
            <person name="Kim S."/>
            <person name="Choi T."/>
            <person name="Kim D."/>
            <person name="Ryu S."/>
            <person name="Kim W."/>
        </authorList>
    </citation>
    <scope>NUCLEOTIDE SEQUENCE [LARGE SCALE GENOMIC DNA]</scope>
    <source>
        <tissue evidence="2">Muscle</tissue>
    </source>
</reference>
<feature type="compositionally biased region" description="Low complexity" evidence="1">
    <location>
        <begin position="28"/>
        <end position="41"/>
    </location>
</feature>
<accession>A0A5B7JL21</accession>
<gene>
    <name evidence="2" type="ORF">E2C01_090509</name>
</gene>